<dbReference type="Proteomes" id="UP000676336">
    <property type="component" value="Unassembled WGS sequence"/>
</dbReference>
<dbReference type="AlphaFoldDB" id="A0A8S2P2E5"/>
<feature type="region of interest" description="Disordered" evidence="1">
    <location>
        <begin position="1"/>
        <end position="94"/>
    </location>
</feature>
<evidence type="ECO:0000313" key="4">
    <source>
        <dbReference type="Proteomes" id="UP000681720"/>
    </source>
</evidence>
<feature type="compositionally biased region" description="Polar residues" evidence="1">
    <location>
        <begin position="15"/>
        <end position="44"/>
    </location>
</feature>
<protein>
    <submittedName>
        <fullName evidence="3">Uncharacterized protein</fullName>
    </submittedName>
</protein>
<proteinExistence type="predicted"/>
<evidence type="ECO:0000313" key="2">
    <source>
        <dbReference type="EMBL" id="CAF3842256.1"/>
    </source>
</evidence>
<dbReference type="Proteomes" id="UP000681720">
    <property type="component" value="Unassembled WGS sequence"/>
</dbReference>
<feature type="compositionally biased region" description="Basic and acidic residues" evidence="1">
    <location>
        <begin position="1"/>
        <end position="11"/>
    </location>
</feature>
<gene>
    <name evidence="3" type="ORF">GIL414_LOCUS13369</name>
    <name evidence="2" type="ORF">SMN809_LOCUS3517</name>
</gene>
<evidence type="ECO:0000313" key="3">
    <source>
        <dbReference type="EMBL" id="CAF4030411.1"/>
    </source>
</evidence>
<comment type="caution">
    <text evidence="3">The sequence shown here is derived from an EMBL/GenBank/DDBJ whole genome shotgun (WGS) entry which is preliminary data.</text>
</comment>
<feature type="compositionally biased region" description="Basic residues" evidence="1">
    <location>
        <begin position="46"/>
        <end position="57"/>
    </location>
</feature>
<sequence>MSRLRSEHAEELPQTVLQEESPVLTNTNQLDNTSETHPTVNDHQASLRRRAPTRHSIKSLTSRKSPKRGSIKESSKNKRKSNKYPRKQSNSLNETKILYNIPSVSQIAPLPEVQSHGILPVLSLDRRDSSNTAESDDVFSLNTDVSNDHQLHRTCLDSTVRQQYSYSQSSALSDGSKLFCSNP</sequence>
<organism evidence="3 4">
    <name type="scientific">Rotaria magnacalcarata</name>
    <dbReference type="NCBI Taxonomy" id="392030"/>
    <lineage>
        <taxon>Eukaryota</taxon>
        <taxon>Metazoa</taxon>
        <taxon>Spiralia</taxon>
        <taxon>Gnathifera</taxon>
        <taxon>Rotifera</taxon>
        <taxon>Eurotatoria</taxon>
        <taxon>Bdelloidea</taxon>
        <taxon>Philodinida</taxon>
        <taxon>Philodinidae</taxon>
        <taxon>Rotaria</taxon>
    </lineage>
</organism>
<reference evidence="3" key="1">
    <citation type="submission" date="2021-02" db="EMBL/GenBank/DDBJ databases">
        <authorList>
            <person name="Nowell W R."/>
        </authorList>
    </citation>
    <scope>NUCLEOTIDE SEQUENCE</scope>
</reference>
<dbReference type="EMBL" id="CAJOBJ010005407">
    <property type="protein sequence ID" value="CAF4030411.1"/>
    <property type="molecule type" value="Genomic_DNA"/>
</dbReference>
<evidence type="ECO:0000256" key="1">
    <source>
        <dbReference type="SAM" id="MobiDB-lite"/>
    </source>
</evidence>
<accession>A0A8S2P2E5</accession>
<dbReference type="EMBL" id="CAJOBI010000738">
    <property type="protein sequence ID" value="CAF3842256.1"/>
    <property type="molecule type" value="Genomic_DNA"/>
</dbReference>
<feature type="compositionally biased region" description="Basic residues" evidence="1">
    <location>
        <begin position="77"/>
        <end position="86"/>
    </location>
</feature>
<name>A0A8S2P2E5_9BILA</name>